<dbReference type="PANTHER" id="PTHR12015:SF190">
    <property type="entry name" value="C-C MOTIF CHEMOKINE"/>
    <property type="match status" value="1"/>
</dbReference>
<proteinExistence type="predicted"/>
<dbReference type="GO" id="GO:0008009">
    <property type="term" value="F:chemokine activity"/>
    <property type="evidence" value="ECO:0007669"/>
    <property type="project" value="InterPro"/>
</dbReference>
<dbReference type="Proteomes" id="UP000823561">
    <property type="component" value="Chromosome 1"/>
</dbReference>
<evidence type="ECO:0000256" key="1">
    <source>
        <dbReference type="ARBA" id="ARBA00022514"/>
    </source>
</evidence>
<dbReference type="GO" id="GO:0006955">
    <property type="term" value="P:immune response"/>
    <property type="evidence" value="ECO:0007669"/>
    <property type="project" value="InterPro"/>
</dbReference>
<dbReference type="InterPro" id="IPR039809">
    <property type="entry name" value="Chemokine_b/g/d"/>
</dbReference>
<evidence type="ECO:0000313" key="4">
    <source>
        <dbReference type="Proteomes" id="UP000823561"/>
    </source>
</evidence>
<dbReference type="SUPFAM" id="SSF54117">
    <property type="entry name" value="Interleukin 8-like chemokines"/>
    <property type="match status" value="1"/>
</dbReference>
<feature type="domain" description="Chemokine interleukin-8-like" evidence="2">
    <location>
        <begin position="49"/>
        <end position="108"/>
    </location>
</feature>
<reference evidence="3 4" key="1">
    <citation type="submission" date="2020-10" db="EMBL/GenBank/DDBJ databases">
        <title>Chromosome-scale genome assembly of the Allis shad, Alosa alosa.</title>
        <authorList>
            <person name="Margot Z."/>
            <person name="Christophe K."/>
            <person name="Cabau C."/>
            <person name="Louis A."/>
            <person name="Berthelot C."/>
            <person name="Parey E."/>
            <person name="Roest Crollius H."/>
            <person name="Montfort J."/>
            <person name="Robinson-Rechavi M."/>
            <person name="Bucao C."/>
            <person name="Bouchez O."/>
            <person name="Gislard M."/>
            <person name="Lluch J."/>
            <person name="Milhes M."/>
            <person name="Lampietro C."/>
            <person name="Lopez Roques C."/>
            <person name="Donnadieu C."/>
            <person name="Braasch I."/>
            <person name="Desvignes T."/>
            <person name="Postlethwait J."/>
            <person name="Bobe J."/>
            <person name="Guiguen Y."/>
        </authorList>
    </citation>
    <scope>NUCLEOTIDE SEQUENCE [LARGE SCALE GENOMIC DNA]</scope>
    <source>
        <strain evidence="3">M-15738</strain>
        <tissue evidence="3">Blood</tissue>
    </source>
</reference>
<dbReference type="InterPro" id="IPR001811">
    <property type="entry name" value="Chemokine_IL8-like_dom"/>
</dbReference>
<evidence type="ECO:0000259" key="2">
    <source>
        <dbReference type="SMART" id="SM00199"/>
    </source>
</evidence>
<organism evidence="3 4">
    <name type="scientific">Alosa alosa</name>
    <name type="common">allis shad</name>
    <dbReference type="NCBI Taxonomy" id="278164"/>
    <lineage>
        <taxon>Eukaryota</taxon>
        <taxon>Metazoa</taxon>
        <taxon>Chordata</taxon>
        <taxon>Craniata</taxon>
        <taxon>Vertebrata</taxon>
        <taxon>Euteleostomi</taxon>
        <taxon>Actinopterygii</taxon>
        <taxon>Neopterygii</taxon>
        <taxon>Teleostei</taxon>
        <taxon>Clupei</taxon>
        <taxon>Clupeiformes</taxon>
        <taxon>Clupeoidei</taxon>
        <taxon>Clupeidae</taxon>
        <taxon>Alosa</taxon>
    </lineage>
</organism>
<dbReference type="InterPro" id="IPR036048">
    <property type="entry name" value="Interleukin_8-like_sf"/>
</dbReference>
<keyword evidence="1" id="KW-0202">Cytokine</keyword>
<protein>
    <recommendedName>
        <fullName evidence="2">Chemokine interleukin-8-like domain-containing protein</fullName>
    </recommendedName>
</protein>
<dbReference type="GO" id="GO:0005615">
    <property type="term" value="C:extracellular space"/>
    <property type="evidence" value="ECO:0007669"/>
    <property type="project" value="UniProtKB-KW"/>
</dbReference>
<dbReference type="SMART" id="SM00199">
    <property type="entry name" value="SCY"/>
    <property type="match status" value="1"/>
</dbReference>
<dbReference type="PANTHER" id="PTHR12015">
    <property type="entry name" value="SMALL INDUCIBLE CYTOKINE A"/>
    <property type="match status" value="1"/>
</dbReference>
<keyword evidence="4" id="KW-1185">Reference proteome</keyword>
<evidence type="ECO:0000313" key="3">
    <source>
        <dbReference type="EMBL" id="KAG5286013.1"/>
    </source>
</evidence>
<accession>A0AAV6HF82</accession>
<sequence>MPIITYQLYNLELTLGSKDIEDMAKFTFCALLGLLLVCAAMGNSKPFRGDRCCTKFQSDPLPLERIRGYSLDRPGKCRLNAVKFYTIKDRVVCANPTVPWAIDAMNFIRNQTASA</sequence>
<dbReference type="AlphaFoldDB" id="A0AAV6HF82"/>
<comment type="caution">
    <text evidence="3">The sequence shown here is derived from an EMBL/GenBank/DDBJ whole genome shotgun (WGS) entry which is preliminary data.</text>
</comment>
<dbReference type="CDD" id="cd00272">
    <property type="entry name" value="Chemokine_CC"/>
    <property type="match status" value="1"/>
</dbReference>
<dbReference type="Gene3D" id="2.40.50.40">
    <property type="match status" value="1"/>
</dbReference>
<name>A0AAV6HF82_9TELE</name>
<dbReference type="EMBL" id="JADWDJ010000001">
    <property type="protein sequence ID" value="KAG5286013.1"/>
    <property type="molecule type" value="Genomic_DNA"/>
</dbReference>
<dbReference type="Pfam" id="PF00048">
    <property type="entry name" value="IL8"/>
    <property type="match status" value="1"/>
</dbReference>
<gene>
    <name evidence="3" type="ORF">AALO_G00010020</name>
</gene>